<dbReference type="KEGG" id="lak:106170170"/>
<evidence type="ECO:0000256" key="11">
    <source>
        <dbReference type="SAM" id="MobiDB-lite"/>
    </source>
</evidence>
<feature type="region of interest" description="Disordered" evidence="11">
    <location>
        <begin position="687"/>
        <end position="712"/>
    </location>
</feature>
<comment type="subcellular location">
    <subcellularLocation>
        <location evidence="1">Membrane</location>
        <topology evidence="1">Peripheral membrane protein</topology>
    </subcellularLocation>
</comment>
<dbReference type="CDD" id="cd13284">
    <property type="entry name" value="PH_OSBP_ORP4"/>
    <property type="match status" value="1"/>
</dbReference>
<evidence type="ECO:0000256" key="2">
    <source>
        <dbReference type="ARBA" id="ARBA00008842"/>
    </source>
</evidence>
<dbReference type="PANTHER" id="PTHR10972:SF205">
    <property type="entry name" value="OXYSTEROL-BINDING PROTEIN 1"/>
    <property type="match status" value="1"/>
</dbReference>
<evidence type="ECO:0000256" key="4">
    <source>
        <dbReference type="ARBA" id="ARBA00022553"/>
    </source>
</evidence>
<evidence type="ECO:0000256" key="6">
    <source>
        <dbReference type="ARBA" id="ARBA00023121"/>
    </source>
</evidence>
<dbReference type="FunFam" id="2.40.160.120:FF:000003">
    <property type="entry name" value="Oxysterol-binding protein"/>
    <property type="match status" value="1"/>
</dbReference>
<dbReference type="FunFam" id="2.30.29.30:FF:000074">
    <property type="entry name" value="Oxysterol-binding protein"/>
    <property type="match status" value="1"/>
</dbReference>
<keyword evidence="6" id="KW-0446">Lipid-binding</keyword>
<feature type="region of interest" description="Disordered" evidence="11">
    <location>
        <begin position="361"/>
        <end position="384"/>
    </location>
</feature>
<evidence type="ECO:0000313" key="13">
    <source>
        <dbReference type="Proteomes" id="UP000085678"/>
    </source>
</evidence>
<dbReference type="InterPro" id="IPR011993">
    <property type="entry name" value="PH-like_dom_sf"/>
</dbReference>
<keyword evidence="7" id="KW-0472">Membrane</keyword>
<dbReference type="OrthoDB" id="1854502at2759"/>
<evidence type="ECO:0000256" key="9">
    <source>
        <dbReference type="RuleBase" id="RU003845"/>
    </source>
</evidence>
<dbReference type="SMART" id="SM00233">
    <property type="entry name" value="PH"/>
    <property type="match status" value="1"/>
</dbReference>
<name>A0A1S3J6B2_LINAN</name>
<protein>
    <recommendedName>
        <fullName evidence="9">Oxysterol-binding protein</fullName>
    </recommendedName>
</protein>
<dbReference type="InParanoid" id="A0A1S3J6B2"/>
<evidence type="ECO:0000256" key="1">
    <source>
        <dbReference type="ARBA" id="ARBA00004170"/>
    </source>
</evidence>
<dbReference type="AlphaFoldDB" id="A0A1S3J6B2"/>
<evidence type="ECO:0000256" key="5">
    <source>
        <dbReference type="ARBA" id="ARBA00023055"/>
    </source>
</evidence>
<dbReference type="PROSITE" id="PS50003">
    <property type="entry name" value="PH_DOMAIN"/>
    <property type="match status" value="1"/>
</dbReference>
<dbReference type="PANTHER" id="PTHR10972">
    <property type="entry name" value="OXYSTEROL-BINDING PROTEIN-RELATED"/>
    <property type="match status" value="1"/>
</dbReference>
<keyword evidence="5 9" id="KW-0445">Lipid transport</keyword>
<dbReference type="GeneID" id="106170170"/>
<feature type="domain" description="PH" evidence="12">
    <location>
        <begin position="10"/>
        <end position="103"/>
    </location>
</feature>
<dbReference type="GO" id="GO:0005829">
    <property type="term" value="C:cytosol"/>
    <property type="evidence" value="ECO:0007669"/>
    <property type="project" value="TreeGrafter"/>
</dbReference>
<dbReference type="PROSITE" id="PS01013">
    <property type="entry name" value="OSBP"/>
    <property type="match status" value="1"/>
</dbReference>
<dbReference type="Pfam" id="PF00169">
    <property type="entry name" value="PH"/>
    <property type="match status" value="1"/>
</dbReference>
<evidence type="ECO:0000313" key="14">
    <source>
        <dbReference type="RefSeq" id="XP_013405379.1"/>
    </source>
</evidence>
<organism evidence="13 14">
    <name type="scientific">Lingula anatina</name>
    <name type="common">Brachiopod</name>
    <name type="synonym">Lingula unguis</name>
    <dbReference type="NCBI Taxonomy" id="7574"/>
    <lineage>
        <taxon>Eukaryota</taxon>
        <taxon>Metazoa</taxon>
        <taxon>Spiralia</taxon>
        <taxon>Lophotrochozoa</taxon>
        <taxon>Brachiopoda</taxon>
        <taxon>Linguliformea</taxon>
        <taxon>Lingulata</taxon>
        <taxon>Lingulida</taxon>
        <taxon>Linguloidea</taxon>
        <taxon>Lingulidae</taxon>
        <taxon>Lingula</taxon>
    </lineage>
</organism>
<dbReference type="Pfam" id="PF01237">
    <property type="entry name" value="Oxysterol_BP"/>
    <property type="match status" value="1"/>
</dbReference>
<gene>
    <name evidence="14" type="primary">LOC106170170</name>
</gene>
<proteinExistence type="inferred from homology"/>
<dbReference type="SUPFAM" id="SSF144000">
    <property type="entry name" value="Oxysterol-binding protein-like"/>
    <property type="match status" value="1"/>
</dbReference>
<dbReference type="SUPFAM" id="SSF50729">
    <property type="entry name" value="PH domain-like"/>
    <property type="match status" value="1"/>
</dbReference>
<evidence type="ECO:0000259" key="12">
    <source>
        <dbReference type="PROSITE" id="PS50003"/>
    </source>
</evidence>
<sequence length="785" mass="89882">MTDSKTMPSSDSYKGWLYKWTNYIKGYQKRWFVLQNGLLSYYRNQAEMAHTCRGTINLANAFIHTEDSCSFVISNGGTQTYHLKASSEVERQKWVTALELAKAKAIRMMESGISEDGDYVVFNFYKEKTDSEEDEDLISQPDKDELQNTLRTLGAKLEDLNTCNDLIVKHGAALQKSLSELEQLDNSTDTATRIKSVNERATLFRITSSAMINACSDFLDLAQTQGKRWQRLLQHEHEQRVRLEDMVEQIAKQQQNLEKQARKSLAAANLHSKIDTNDTEPKVEGSEEEEDDFFDALDIQHTEYQVALPHKPSMHKGLRRVGSDVSQISLDSLGAGYQRQDYDSSESDAEGDNEARVIATARKQSKTKMGQPGTPVRTRRANSLRKRRSAILERPNHTLNLWGIMKNCIGRDLSKIPMPVNFSEPLSMLQRLTEEFEYSEILDTAAACEDSCEQLAYVAAFTISAYATTSFRTGKPFNPLLGETYECDRRDDYGWRVISEQVSHHPPTAAMYAEGRDWALWQEFTMSSKFRGKYLAITPLGIAHLRFNKSGNHYTWRKVTTTVHNIIVGKLWVDNHGEMDIVNHTNGDLCHLKYSQYSYFSRETPRKVTGVVADRNGQTNWVLTGMWDEKIEGAKVLSCTTSSKGKPVFESGPSKVLWKKNPIPPGNEKMYNFTQLAVELNEMEPGVAPTDSRLRPDQRSMENQDWDGANKEKLKLEEKQRLARKRREAEAEQAASEGREYVPYEPAWFKKTKDQQTGNLIHMYTHEYWEAKEKQDWGRCLDIYL</sequence>
<dbReference type="Proteomes" id="UP000085678">
    <property type="component" value="Unplaced"/>
</dbReference>
<dbReference type="STRING" id="7574.A0A1S3J6B2"/>
<keyword evidence="4" id="KW-0597">Phosphoprotein</keyword>
<dbReference type="InterPro" id="IPR018494">
    <property type="entry name" value="Oxysterol-bd_CS"/>
</dbReference>
<accession>A0A1S3J6B2</accession>
<keyword evidence="10" id="KW-0175">Coiled coil</keyword>
<evidence type="ECO:0000256" key="10">
    <source>
        <dbReference type="SAM" id="Coils"/>
    </source>
</evidence>
<reference evidence="14" key="1">
    <citation type="submission" date="2025-08" db="UniProtKB">
        <authorList>
            <consortium name="RefSeq"/>
        </authorList>
    </citation>
    <scope>IDENTIFICATION</scope>
    <source>
        <tissue evidence="14">Gonads</tissue>
    </source>
</reference>
<dbReference type="Gene3D" id="2.30.29.30">
    <property type="entry name" value="Pleckstrin-homology domain (PH domain)/Phosphotyrosine-binding domain (PTB)"/>
    <property type="match status" value="1"/>
</dbReference>
<dbReference type="GO" id="GO:0097038">
    <property type="term" value="C:perinuclear endoplasmic reticulum"/>
    <property type="evidence" value="ECO:0007669"/>
    <property type="project" value="TreeGrafter"/>
</dbReference>
<dbReference type="InterPro" id="IPR001849">
    <property type="entry name" value="PH_domain"/>
</dbReference>
<dbReference type="GO" id="GO:0006869">
    <property type="term" value="P:lipid transport"/>
    <property type="evidence" value="ECO:0007669"/>
    <property type="project" value="UniProtKB-KW"/>
</dbReference>
<dbReference type="GO" id="GO:0032934">
    <property type="term" value="F:sterol binding"/>
    <property type="evidence" value="ECO:0007669"/>
    <property type="project" value="TreeGrafter"/>
</dbReference>
<feature type="compositionally biased region" description="Basic and acidic residues" evidence="11">
    <location>
        <begin position="692"/>
        <end position="712"/>
    </location>
</feature>
<dbReference type="FunCoup" id="A0A1S3J6B2">
    <property type="interactions" value="2650"/>
</dbReference>
<evidence type="ECO:0000256" key="8">
    <source>
        <dbReference type="RuleBase" id="RU003844"/>
    </source>
</evidence>
<feature type="coiled-coil region" evidence="10">
    <location>
        <begin position="712"/>
        <end position="739"/>
    </location>
</feature>
<dbReference type="InterPro" id="IPR000648">
    <property type="entry name" value="Oxysterol-bd"/>
</dbReference>
<keyword evidence="3 9" id="KW-0813">Transport</keyword>
<dbReference type="Gene3D" id="2.40.160.120">
    <property type="match status" value="1"/>
</dbReference>
<dbReference type="GO" id="GO:0005886">
    <property type="term" value="C:plasma membrane"/>
    <property type="evidence" value="ECO:0007669"/>
    <property type="project" value="TreeGrafter"/>
</dbReference>
<dbReference type="InterPro" id="IPR037239">
    <property type="entry name" value="OSBP_sf"/>
</dbReference>
<comment type="similarity">
    <text evidence="2 8">Belongs to the OSBP family.</text>
</comment>
<dbReference type="RefSeq" id="XP_013405379.1">
    <property type="nucleotide sequence ID" value="XM_013549925.1"/>
</dbReference>
<keyword evidence="13" id="KW-1185">Reference proteome</keyword>
<evidence type="ECO:0000256" key="3">
    <source>
        <dbReference type="ARBA" id="ARBA00022448"/>
    </source>
</evidence>
<evidence type="ECO:0000256" key="7">
    <source>
        <dbReference type="ARBA" id="ARBA00023136"/>
    </source>
</evidence>